<feature type="transmembrane region" description="Helical" evidence="1">
    <location>
        <begin position="108"/>
        <end position="130"/>
    </location>
</feature>
<evidence type="ECO:0000313" key="2">
    <source>
        <dbReference type="EMBL" id="SES00784.1"/>
    </source>
</evidence>
<keyword evidence="1" id="KW-0812">Transmembrane</keyword>
<keyword evidence="3" id="KW-1185">Reference proteome</keyword>
<keyword evidence="1" id="KW-1133">Transmembrane helix</keyword>
<organism evidence="2 3">
    <name type="scientific">Salisediminibacterium halotolerans</name>
    <dbReference type="NCBI Taxonomy" id="517425"/>
    <lineage>
        <taxon>Bacteria</taxon>
        <taxon>Bacillati</taxon>
        <taxon>Bacillota</taxon>
        <taxon>Bacilli</taxon>
        <taxon>Bacillales</taxon>
        <taxon>Bacillaceae</taxon>
        <taxon>Salisediminibacterium</taxon>
    </lineage>
</organism>
<gene>
    <name evidence="2" type="ORF">SAMN05444126_11139</name>
</gene>
<evidence type="ECO:0000313" key="3">
    <source>
        <dbReference type="Proteomes" id="UP000199318"/>
    </source>
</evidence>
<feature type="transmembrane region" description="Helical" evidence="1">
    <location>
        <begin position="85"/>
        <end position="102"/>
    </location>
</feature>
<feature type="transmembrane region" description="Helical" evidence="1">
    <location>
        <begin position="33"/>
        <end position="53"/>
    </location>
</feature>
<dbReference type="EMBL" id="FOGV01000011">
    <property type="protein sequence ID" value="SES00784.1"/>
    <property type="molecule type" value="Genomic_DNA"/>
</dbReference>
<dbReference type="AlphaFoldDB" id="A0A1H9TUV9"/>
<dbReference type="OrthoDB" id="2967576at2"/>
<dbReference type="STRING" id="1464123.SAMN05444126_11139"/>
<sequence>MSTLHLKLNLFISSYSPVFYIALIRLYEDLQLSWTMFGTLFMILSLVVVYTFWRSYQGLFDHDKNTKNPHIDRTIYSPRPIKDRLFTSYVVSYLLPILNVNFTSAAETITFLLIMVLLFVLSLQINMYYFNPLLLIIFGYQAYEVTVDDGGKPAESGPKDVVILSRNQLEFFYGTPRTDLVKIKDGIYYHRSTIEE</sequence>
<comment type="caution">
    <text evidence="2">The sequence shown here is derived from an EMBL/GenBank/DDBJ whole genome shotgun (WGS) entry which is preliminary data.</text>
</comment>
<name>A0A1H9TUV9_9BACI</name>
<proteinExistence type="predicted"/>
<accession>A0A1H9TUV9</accession>
<feature type="transmembrane region" description="Helical" evidence="1">
    <location>
        <begin position="7"/>
        <end position="27"/>
    </location>
</feature>
<dbReference type="Proteomes" id="UP000199318">
    <property type="component" value="Unassembled WGS sequence"/>
</dbReference>
<keyword evidence="1" id="KW-0472">Membrane</keyword>
<reference evidence="3" key="1">
    <citation type="submission" date="2016-10" db="EMBL/GenBank/DDBJ databases">
        <authorList>
            <person name="de Groot N.N."/>
        </authorList>
    </citation>
    <scope>NUCLEOTIDE SEQUENCE [LARGE SCALE GENOMIC DNA]</scope>
    <source>
        <strain evidence="3">10nlg</strain>
    </source>
</reference>
<evidence type="ECO:0000256" key="1">
    <source>
        <dbReference type="SAM" id="Phobius"/>
    </source>
</evidence>
<dbReference type="RefSeq" id="WP_093072838.1">
    <property type="nucleotide sequence ID" value="NZ_BJVE01000066.1"/>
</dbReference>
<protein>
    <submittedName>
        <fullName evidence="2">Uncharacterized protein</fullName>
    </submittedName>
</protein>